<organism evidence="2 3">
    <name type="scientific">Muricoccus vinaceus</name>
    <dbReference type="NCBI Taxonomy" id="424704"/>
    <lineage>
        <taxon>Bacteria</taxon>
        <taxon>Pseudomonadati</taxon>
        <taxon>Pseudomonadota</taxon>
        <taxon>Alphaproteobacteria</taxon>
        <taxon>Acetobacterales</taxon>
        <taxon>Roseomonadaceae</taxon>
        <taxon>Muricoccus</taxon>
    </lineage>
</organism>
<dbReference type="PROSITE" id="PS51819">
    <property type="entry name" value="VOC"/>
    <property type="match status" value="1"/>
</dbReference>
<dbReference type="EMBL" id="JBHLVZ010000110">
    <property type="protein sequence ID" value="MFC0389387.1"/>
    <property type="molecule type" value="Genomic_DNA"/>
</dbReference>
<feature type="domain" description="VOC" evidence="1">
    <location>
        <begin position="1"/>
        <end position="93"/>
    </location>
</feature>
<keyword evidence="3" id="KW-1185">Reference proteome</keyword>
<dbReference type="Pfam" id="PF00903">
    <property type="entry name" value="Glyoxalase"/>
    <property type="match status" value="1"/>
</dbReference>
<dbReference type="Proteomes" id="UP001589789">
    <property type="component" value="Unassembled WGS sequence"/>
</dbReference>
<dbReference type="InterPro" id="IPR029068">
    <property type="entry name" value="Glyas_Bleomycin-R_OHBP_Dase"/>
</dbReference>
<reference evidence="2 3" key="1">
    <citation type="submission" date="2024-09" db="EMBL/GenBank/DDBJ databases">
        <authorList>
            <person name="Sun Q."/>
            <person name="Mori K."/>
        </authorList>
    </citation>
    <scope>NUCLEOTIDE SEQUENCE [LARGE SCALE GENOMIC DNA]</scope>
    <source>
        <strain evidence="2 3">CCM 7468</strain>
    </source>
</reference>
<dbReference type="RefSeq" id="WP_377056713.1">
    <property type="nucleotide sequence ID" value="NZ_JBHLVZ010000110.1"/>
</dbReference>
<proteinExistence type="predicted"/>
<comment type="caution">
    <text evidence="2">The sequence shown here is derived from an EMBL/GenBank/DDBJ whole genome shotgun (WGS) entry which is preliminary data.</text>
</comment>
<gene>
    <name evidence="2" type="ORF">ACFFIC_28150</name>
</gene>
<dbReference type="Gene3D" id="3.10.180.10">
    <property type="entry name" value="2,3-Dihydroxybiphenyl 1,2-Dioxygenase, domain 1"/>
    <property type="match status" value="1"/>
</dbReference>
<evidence type="ECO:0000313" key="3">
    <source>
        <dbReference type="Proteomes" id="UP001589789"/>
    </source>
</evidence>
<accession>A0ABV6J0N4</accession>
<dbReference type="InterPro" id="IPR037523">
    <property type="entry name" value="VOC_core"/>
</dbReference>
<dbReference type="InterPro" id="IPR004360">
    <property type="entry name" value="Glyas_Fos-R_dOase_dom"/>
</dbReference>
<evidence type="ECO:0000259" key="1">
    <source>
        <dbReference type="PROSITE" id="PS51819"/>
    </source>
</evidence>
<name>A0ABV6J0N4_9PROT</name>
<dbReference type="SUPFAM" id="SSF54593">
    <property type="entry name" value="Glyoxalase/Bleomycin resistance protein/Dihydroxybiphenyl dioxygenase"/>
    <property type="match status" value="1"/>
</dbReference>
<evidence type="ECO:0000313" key="2">
    <source>
        <dbReference type="EMBL" id="MFC0389387.1"/>
    </source>
</evidence>
<sequence length="93" mass="10429">MRFYCDVLGFRVSGWIGDFFAFLRCKLDHHTLNFFRRADAPRGLHHVAFGLRDWTHVRDACDTLGRHRVPLTWGPGLHGAGHNISPASATTGG</sequence>
<protein>
    <submittedName>
        <fullName evidence="2">VOC family protein</fullName>
    </submittedName>
</protein>